<evidence type="ECO:0000313" key="3">
    <source>
        <dbReference type="EMBL" id="OGM26185.1"/>
    </source>
</evidence>
<dbReference type="Proteomes" id="UP000179221">
    <property type="component" value="Unassembled WGS sequence"/>
</dbReference>
<dbReference type="AlphaFoldDB" id="A0A1F7YI50"/>
<reference evidence="3 4" key="1">
    <citation type="journal article" date="2016" name="Nat. Commun.">
        <title>Thousands of microbial genomes shed light on interconnected biogeochemical processes in an aquifer system.</title>
        <authorList>
            <person name="Anantharaman K."/>
            <person name="Brown C.T."/>
            <person name="Hug L.A."/>
            <person name="Sharon I."/>
            <person name="Castelle C.J."/>
            <person name="Probst A.J."/>
            <person name="Thomas B.C."/>
            <person name="Singh A."/>
            <person name="Wilkins M.J."/>
            <person name="Karaoz U."/>
            <person name="Brodie E.L."/>
            <person name="Williams K.H."/>
            <person name="Hubbard S.S."/>
            <person name="Banfield J.F."/>
        </authorList>
    </citation>
    <scope>NUCLEOTIDE SEQUENCE [LARGE SCALE GENOMIC DNA]</scope>
</reference>
<dbReference type="EMBL" id="MGGL01000015">
    <property type="protein sequence ID" value="OGM26185.1"/>
    <property type="molecule type" value="Genomic_DNA"/>
</dbReference>
<evidence type="ECO:0000256" key="1">
    <source>
        <dbReference type="SAM" id="MobiDB-lite"/>
    </source>
</evidence>
<organism evidence="3 4">
    <name type="scientific">Candidatus Woesebacteria bacterium RIFCSPHIGHO2_01_FULL_40_22</name>
    <dbReference type="NCBI Taxonomy" id="1802499"/>
    <lineage>
        <taxon>Bacteria</taxon>
        <taxon>Candidatus Woeseibacteriota</taxon>
    </lineage>
</organism>
<keyword evidence="2" id="KW-0472">Membrane</keyword>
<accession>A0A1F7YI50</accession>
<protein>
    <submittedName>
        <fullName evidence="3">Uncharacterized protein</fullName>
    </submittedName>
</protein>
<feature type="transmembrane region" description="Helical" evidence="2">
    <location>
        <begin position="53"/>
        <end position="74"/>
    </location>
</feature>
<gene>
    <name evidence="3" type="ORF">A2628_02500</name>
</gene>
<evidence type="ECO:0000313" key="4">
    <source>
        <dbReference type="Proteomes" id="UP000179221"/>
    </source>
</evidence>
<sequence length="403" mass="45349">MEYYLGTNNPPKVVPQTPNEVLQESKSPSLVGQETPTPDEPNTQTKPKRNFPLYLKVSIVLMVVLLIISGAYFITIKRNKPTTNNSNDTTNKNQPTTTQAFQLNIAHDYTIEVKQNPGCKSKDSSTFCLADIFLKDEEGGNSEFFMTLDNVQNDTREPKVVNGKLFLIKRIVDESSLNPTGYYLQNAIWTDEVWVYDMYRTGTKLFSAKGATFSVSPDGSLVAVEPLGILENPYKIRVITVDDGQQSSDFSINSETCIPNPTIRRDIGWLRLLRWDKGSKILWGDFEGEYAIVGCFWNVNITNGEISYYSVPGILGAMVALNTAKMVAVYDDFPPFVDEDSYNEWVKIHPTYSLYIYDIQTTKSTKIDIFPTSYKGALLGARWISDNTLNYSSPEGPKTYTIP</sequence>
<proteinExistence type="predicted"/>
<name>A0A1F7YI50_9BACT</name>
<comment type="caution">
    <text evidence="3">The sequence shown here is derived from an EMBL/GenBank/DDBJ whole genome shotgun (WGS) entry which is preliminary data.</text>
</comment>
<evidence type="ECO:0000256" key="2">
    <source>
        <dbReference type="SAM" id="Phobius"/>
    </source>
</evidence>
<keyword evidence="2" id="KW-1133">Transmembrane helix</keyword>
<feature type="region of interest" description="Disordered" evidence="1">
    <location>
        <begin position="1"/>
        <end position="48"/>
    </location>
</feature>
<feature type="compositionally biased region" description="Polar residues" evidence="1">
    <location>
        <begin position="1"/>
        <end position="45"/>
    </location>
</feature>
<keyword evidence="2" id="KW-0812">Transmembrane</keyword>